<dbReference type="GO" id="GO:0012505">
    <property type="term" value="C:endomembrane system"/>
    <property type="evidence" value="ECO:0007669"/>
    <property type="project" value="UniProtKB-SubCell"/>
</dbReference>
<reference evidence="10" key="1">
    <citation type="submission" date="2017-08" db="EMBL/GenBank/DDBJ databases">
        <title>Mesorhizobium wenxinae sp. nov., a novel rhizobial species isolated from root nodules of chickpea (Cicer arietinum L.).</title>
        <authorList>
            <person name="Zhang J."/>
        </authorList>
    </citation>
    <scope>NUCLEOTIDE SEQUENCE [LARGE SCALE GENOMIC DNA]</scope>
    <source>
        <strain evidence="10">USDA 3392</strain>
    </source>
</reference>
<dbReference type="InterPro" id="IPR026264">
    <property type="entry name" value="VirB8/PtlE"/>
</dbReference>
<feature type="domain" description="Bacterial virulence protein VirB8" evidence="8">
    <location>
        <begin position="16"/>
        <end position="230"/>
    </location>
</feature>
<dbReference type="EMBL" id="NPKI01000007">
    <property type="protein sequence ID" value="PAQ03788.1"/>
    <property type="molecule type" value="Genomic_DNA"/>
</dbReference>
<evidence type="ECO:0000259" key="8">
    <source>
        <dbReference type="Pfam" id="PF04335"/>
    </source>
</evidence>
<comment type="subcellular location">
    <subcellularLocation>
        <location evidence="6">Endomembrane system</location>
        <topology evidence="6">Single-pass membrane protein</topology>
    </subcellularLocation>
</comment>
<comment type="similarity">
    <text evidence="1">Belongs to the virB8 family.</text>
</comment>
<proteinExistence type="inferred from homology"/>
<evidence type="ECO:0000313" key="10">
    <source>
        <dbReference type="Proteomes" id="UP000216215"/>
    </source>
</evidence>
<evidence type="ECO:0000256" key="2">
    <source>
        <dbReference type="ARBA" id="ARBA00014420"/>
    </source>
</evidence>
<protein>
    <recommendedName>
        <fullName evidence="2">Type IV secretion system protein virB8</fullName>
    </recommendedName>
</protein>
<gene>
    <name evidence="9" type="ORF">CIT25_03055</name>
</gene>
<keyword evidence="5 7" id="KW-0472">Membrane</keyword>
<comment type="caution">
    <text evidence="9">The sequence shown here is derived from an EMBL/GenBank/DDBJ whole genome shotgun (WGS) entry which is preliminary data.</text>
</comment>
<evidence type="ECO:0000256" key="1">
    <source>
        <dbReference type="ARBA" id="ARBA00011070"/>
    </source>
</evidence>
<dbReference type="InterPro" id="IPR007430">
    <property type="entry name" value="VirB8"/>
</dbReference>
<evidence type="ECO:0000256" key="6">
    <source>
        <dbReference type="ARBA" id="ARBA00037847"/>
    </source>
</evidence>
<dbReference type="PIRSF" id="PIRSF003299">
    <property type="entry name" value="VirB8_PtlE"/>
    <property type="match status" value="1"/>
</dbReference>
<accession>A0AB36RGX9</accession>
<evidence type="ECO:0000256" key="4">
    <source>
        <dbReference type="ARBA" id="ARBA00022989"/>
    </source>
</evidence>
<dbReference type="Gene3D" id="3.10.450.230">
    <property type="entry name" value="VirB8 protein"/>
    <property type="match status" value="1"/>
</dbReference>
<dbReference type="AlphaFoldDB" id="A0AB36RGX9"/>
<name>A0AB36RGX9_9HYPH</name>
<dbReference type="RefSeq" id="WP_095483102.1">
    <property type="nucleotide sequence ID" value="NZ_CP088154.1"/>
</dbReference>
<organism evidence="9 10">
    <name type="scientific">Mesorhizobium mediterraneum</name>
    <dbReference type="NCBI Taxonomy" id="43617"/>
    <lineage>
        <taxon>Bacteria</taxon>
        <taxon>Pseudomonadati</taxon>
        <taxon>Pseudomonadota</taxon>
        <taxon>Alphaproteobacteria</taxon>
        <taxon>Hyphomicrobiales</taxon>
        <taxon>Phyllobacteriaceae</taxon>
        <taxon>Mesorhizobium</taxon>
    </lineage>
</organism>
<evidence type="ECO:0000256" key="3">
    <source>
        <dbReference type="ARBA" id="ARBA00022692"/>
    </source>
</evidence>
<keyword evidence="4 7" id="KW-1133">Transmembrane helix</keyword>
<dbReference type="CDD" id="cd16424">
    <property type="entry name" value="VirB8"/>
    <property type="match status" value="1"/>
</dbReference>
<dbReference type="GO" id="GO:0030255">
    <property type="term" value="P:protein secretion by the type IV secretion system"/>
    <property type="evidence" value="ECO:0007669"/>
    <property type="project" value="InterPro"/>
</dbReference>
<keyword evidence="3 7" id="KW-0812">Transmembrane</keyword>
<dbReference type="Proteomes" id="UP000216215">
    <property type="component" value="Unassembled WGS sequence"/>
</dbReference>
<dbReference type="SUPFAM" id="SSF54427">
    <property type="entry name" value="NTF2-like"/>
    <property type="match status" value="1"/>
</dbReference>
<evidence type="ECO:0000256" key="7">
    <source>
        <dbReference type="SAM" id="Phobius"/>
    </source>
</evidence>
<dbReference type="Pfam" id="PF04335">
    <property type="entry name" value="VirB8"/>
    <property type="match status" value="1"/>
</dbReference>
<dbReference type="InterPro" id="IPR032710">
    <property type="entry name" value="NTF2-like_dom_sf"/>
</dbReference>
<feature type="transmembrane region" description="Helical" evidence="7">
    <location>
        <begin position="33"/>
        <end position="56"/>
    </location>
</feature>
<evidence type="ECO:0000256" key="5">
    <source>
        <dbReference type="ARBA" id="ARBA00023136"/>
    </source>
</evidence>
<keyword evidence="10" id="KW-1185">Reference proteome</keyword>
<evidence type="ECO:0000313" key="9">
    <source>
        <dbReference type="EMBL" id="PAQ03788.1"/>
    </source>
</evidence>
<dbReference type="GO" id="GO:0016020">
    <property type="term" value="C:membrane"/>
    <property type="evidence" value="ECO:0007669"/>
    <property type="project" value="InterPro"/>
</dbReference>
<sequence>MSDSKETALRTYFQDGDRWEYEIVKKAKRSRGLAWFVTIIFGAITLLALGALVLLVPLKSFEPYVVVVDKNTGYLEVKSGLTRPANLTEQKAVTQANVVRYIRAREGYDPYEIEQNFGIAALLSTGDAARELQELYSAANSNNPAKVYGKNKRVSVDIKSVAVTEPSDPSQPPSTALVRFSTTEKSDTDSITRHYISVVRFRYTDTPTENQWLFENPLGFQVFSYRRDQETVTPGGEG</sequence>